<dbReference type="Gene3D" id="2.170.130.10">
    <property type="entry name" value="TonB-dependent receptor, plug domain"/>
    <property type="match status" value="1"/>
</dbReference>
<evidence type="ECO:0000256" key="13">
    <source>
        <dbReference type="ARBA" id="ARBA00023237"/>
    </source>
</evidence>
<dbReference type="NCBIfam" id="TIGR01783">
    <property type="entry name" value="TonB-siderophor"/>
    <property type="match status" value="1"/>
</dbReference>
<evidence type="ECO:0000256" key="15">
    <source>
        <dbReference type="RuleBase" id="RU003357"/>
    </source>
</evidence>
<keyword evidence="4 14" id="KW-1134">Transmembrane beta strand</keyword>
<keyword evidence="3 14" id="KW-0813">Transport</keyword>
<accession>A0ABW8NM02</accession>
<keyword evidence="5" id="KW-0410">Iron transport</keyword>
<keyword evidence="11 14" id="KW-0472">Membrane</keyword>
<dbReference type="PROSITE" id="PS52016">
    <property type="entry name" value="TONB_DEPENDENT_REC_3"/>
    <property type="match status" value="1"/>
</dbReference>
<keyword evidence="19" id="KW-1185">Reference proteome</keyword>
<organism evidence="18 19">
    <name type="scientific">Oceanobacter antarcticus</name>
    <dbReference type="NCBI Taxonomy" id="3133425"/>
    <lineage>
        <taxon>Bacteria</taxon>
        <taxon>Pseudomonadati</taxon>
        <taxon>Pseudomonadota</taxon>
        <taxon>Gammaproteobacteria</taxon>
        <taxon>Oceanospirillales</taxon>
        <taxon>Oceanospirillaceae</taxon>
        <taxon>Oceanobacter</taxon>
    </lineage>
</organism>
<dbReference type="InterPro" id="IPR012910">
    <property type="entry name" value="Plug_dom"/>
</dbReference>
<dbReference type="SUPFAM" id="SSF56935">
    <property type="entry name" value="Porins"/>
    <property type="match status" value="1"/>
</dbReference>
<keyword evidence="7 16" id="KW-0732">Signal</keyword>
<evidence type="ECO:0000313" key="18">
    <source>
        <dbReference type="EMBL" id="MFK4754005.1"/>
    </source>
</evidence>
<dbReference type="Gene3D" id="2.40.170.20">
    <property type="entry name" value="TonB-dependent receptor, beta-barrel domain"/>
    <property type="match status" value="1"/>
</dbReference>
<evidence type="ECO:0000256" key="4">
    <source>
        <dbReference type="ARBA" id="ARBA00022452"/>
    </source>
</evidence>
<evidence type="ECO:0000313" key="19">
    <source>
        <dbReference type="Proteomes" id="UP001620597"/>
    </source>
</evidence>
<sequence length="790" mass="86244">MLTHRPHSRPVFPLKALSLALVLTTGLSAAAQSLETTATNNPAAQQQFDLPAAPLATTLTQISVSTGTILIFDPAQLDSIRHAAVSGQYSVPDLIDLLIQGTDLMLSRNNNGALVLIPQQSPDGVFNLPKLKVQDSFARESATAPVEGYIANNTGSLGRMATRQMETARSVSVVTADLIADLAATSVEQAVGYTSGVQVAAFGQDLRFDQVSIRGYSVTTGADYRDGLRQLNTGWLAYYRTEPFGLERLEVVKGPDSVSYGQVTPGGLINRVSKRPGYDTGNTAELQIGSEQHRQGQLDISADLSEQLSYRLVALARDADSDVTGINDDSLYIAPSLLWRISDDTELTILAHHQRYETAGSPQLYQDGDQLTDFWAGDIDYDKLHQTQSALTTELTHTINDVLSLHQTLTLGSVDALNRYADASGETSGTVIERDAAEIEEAMNTLALDTHLEWQYSAGATSNRLALGIDHYRINTDVDYLMGEAPAIDSAAPDYHQDFPQRSSIYQEQQRSRQTGIYLQNQMTWANHWHLAAGLRRDNLNTQTEDILYGDDTRQNDQATSGSLGLIRELDNGLAPYISYATSFTANIGSDANGNPFEPGAGRQLEAGVKYQSANQRLFAVASLFDLTETNVLTTDLNNSDFNVQTGELRTQGLELEGKLNLRNLDLTASYTYLDPEVSRSNDGYQGNQPTGTPNNMANAWGNYQFGQFEAGLGARWVGMSYADAANSWKNDAYSVVDARASWQLGQWLSGASAALNISNLADNTYTLCHDGYCYRARGRKAVASIKYRW</sequence>
<evidence type="ECO:0000259" key="17">
    <source>
        <dbReference type="SMART" id="SM00965"/>
    </source>
</evidence>
<evidence type="ECO:0000256" key="6">
    <source>
        <dbReference type="ARBA" id="ARBA00022692"/>
    </source>
</evidence>
<evidence type="ECO:0000256" key="11">
    <source>
        <dbReference type="ARBA" id="ARBA00023136"/>
    </source>
</evidence>
<evidence type="ECO:0000256" key="8">
    <source>
        <dbReference type="ARBA" id="ARBA00023004"/>
    </source>
</evidence>
<keyword evidence="12 18" id="KW-0675">Receptor</keyword>
<keyword evidence="13 14" id="KW-0998">Cell outer membrane</keyword>
<dbReference type="SMART" id="SM00965">
    <property type="entry name" value="STN"/>
    <property type="match status" value="1"/>
</dbReference>
<dbReference type="RefSeq" id="WP_416206976.1">
    <property type="nucleotide sequence ID" value="NZ_JBBKTX010000023.1"/>
</dbReference>
<proteinExistence type="inferred from homology"/>
<dbReference type="InterPro" id="IPR037066">
    <property type="entry name" value="Plug_dom_sf"/>
</dbReference>
<evidence type="ECO:0000256" key="12">
    <source>
        <dbReference type="ARBA" id="ARBA00023170"/>
    </source>
</evidence>
<dbReference type="Proteomes" id="UP001620597">
    <property type="component" value="Unassembled WGS sequence"/>
</dbReference>
<comment type="similarity">
    <text evidence="2 14 15">Belongs to the TonB-dependent receptor family.</text>
</comment>
<evidence type="ECO:0000256" key="3">
    <source>
        <dbReference type="ARBA" id="ARBA00022448"/>
    </source>
</evidence>
<evidence type="ECO:0000256" key="5">
    <source>
        <dbReference type="ARBA" id="ARBA00022496"/>
    </source>
</evidence>
<feature type="domain" description="Secretin/TonB short N-terminal" evidence="17">
    <location>
        <begin position="68"/>
        <end position="119"/>
    </location>
</feature>
<dbReference type="InterPro" id="IPR000531">
    <property type="entry name" value="Beta-barrel_TonB"/>
</dbReference>
<dbReference type="EMBL" id="JBBKTX010000023">
    <property type="protein sequence ID" value="MFK4754005.1"/>
    <property type="molecule type" value="Genomic_DNA"/>
</dbReference>
<feature type="chain" id="PRO_5046363391" evidence="16">
    <location>
        <begin position="32"/>
        <end position="790"/>
    </location>
</feature>
<dbReference type="InterPro" id="IPR039426">
    <property type="entry name" value="TonB-dep_rcpt-like"/>
</dbReference>
<name>A0ABW8NM02_9GAMM</name>
<keyword evidence="10 15" id="KW-0798">TonB box</keyword>
<evidence type="ECO:0000256" key="2">
    <source>
        <dbReference type="ARBA" id="ARBA00009810"/>
    </source>
</evidence>
<keyword evidence="9" id="KW-0406">Ion transport</keyword>
<keyword evidence="6 14" id="KW-0812">Transmembrane</keyword>
<comment type="caution">
    <text evidence="18">The sequence shown here is derived from an EMBL/GenBank/DDBJ whole genome shotgun (WGS) entry which is preliminary data.</text>
</comment>
<dbReference type="Pfam" id="PF07715">
    <property type="entry name" value="Plug"/>
    <property type="match status" value="1"/>
</dbReference>
<reference evidence="18 19" key="1">
    <citation type="submission" date="2024-03" db="EMBL/GenBank/DDBJ databases">
        <title>High-quality draft genome sequence of Oceanobacter sp. wDCs-4.</title>
        <authorList>
            <person name="Dong C."/>
        </authorList>
    </citation>
    <scope>NUCLEOTIDE SEQUENCE [LARGE SCALE GENOMIC DNA]</scope>
    <source>
        <strain evidence="19">wDCs-4</strain>
    </source>
</reference>
<evidence type="ECO:0000256" key="7">
    <source>
        <dbReference type="ARBA" id="ARBA00022729"/>
    </source>
</evidence>
<evidence type="ECO:0000256" key="10">
    <source>
        <dbReference type="ARBA" id="ARBA00023077"/>
    </source>
</evidence>
<evidence type="ECO:0000256" key="1">
    <source>
        <dbReference type="ARBA" id="ARBA00004571"/>
    </source>
</evidence>
<dbReference type="CDD" id="cd01347">
    <property type="entry name" value="ligand_gated_channel"/>
    <property type="match status" value="1"/>
</dbReference>
<evidence type="ECO:0000256" key="9">
    <source>
        <dbReference type="ARBA" id="ARBA00023065"/>
    </source>
</evidence>
<dbReference type="PANTHER" id="PTHR32552">
    <property type="entry name" value="FERRICHROME IRON RECEPTOR-RELATED"/>
    <property type="match status" value="1"/>
</dbReference>
<comment type="subcellular location">
    <subcellularLocation>
        <location evidence="1 14">Cell outer membrane</location>
        <topology evidence="1 14">Multi-pass membrane protein</topology>
    </subcellularLocation>
</comment>
<gene>
    <name evidence="18" type="ORF">WG929_16460</name>
</gene>
<dbReference type="InterPro" id="IPR010105">
    <property type="entry name" value="TonB_sidphr_rcpt"/>
</dbReference>
<feature type="signal peptide" evidence="16">
    <location>
        <begin position="1"/>
        <end position="31"/>
    </location>
</feature>
<dbReference type="InterPro" id="IPR011662">
    <property type="entry name" value="Secretin/TonB_short_N"/>
</dbReference>
<dbReference type="InterPro" id="IPR036942">
    <property type="entry name" value="Beta-barrel_TonB_sf"/>
</dbReference>
<dbReference type="PANTHER" id="PTHR32552:SF68">
    <property type="entry name" value="FERRICHROME OUTER MEMBRANE TRANSPORTER_PHAGE RECEPTOR"/>
    <property type="match status" value="1"/>
</dbReference>
<evidence type="ECO:0000256" key="14">
    <source>
        <dbReference type="PROSITE-ProRule" id="PRU01360"/>
    </source>
</evidence>
<evidence type="ECO:0000256" key="16">
    <source>
        <dbReference type="SAM" id="SignalP"/>
    </source>
</evidence>
<dbReference type="Pfam" id="PF00593">
    <property type="entry name" value="TonB_dep_Rec_b-barrel"/>
    <property type="match status" value="1"/>
</dbReference>
<keyword evidence="8" id="KW-0408">Iron</keyword>
<dbReference type="Gene3D" id="3.55.50.30">
    <property type="match status" value="1"/>
</dbReference>
<protein>
    <submittedName>
        <fullName evidence="18">TonB-dependent siderophore receptor</fullName>
    </submittedName>
</protein>